<accession>A0A9D3Z4C5</accession>
<keyword evidence="2" id="KW-1185">Reference proteome</keyword>
<evidence type="ECO:0000313" key="1">
    <source>
        <dbReference type="EMBL" id="KAH3710380.1"/>
    </source>
</evidence>
<evidence type="ECO:0000313" key="2">
    <source>
        <dbReference type="Proteomes" id="UP000828390"/>
    </source>
</evidence>
<proteinExistence type="predicted"/>
<gene>
    <name evidence="1" type="ORF">DPMN_069858</name>
</gene>
<dbReference type="AlphaFoldDB" id="A0A9D3Z4C5"/>
<comment type="caution">
    <text evidence="1">The sequence shown here is derived from an EMBL/GenBank/DDBJ whole genome shotgun (WGS) entry which is preliminary data.</text>
</comment>
<dbReference type="Proteomes" id="UP000828390">
    <property type="component" value="Unassembled WGS sequence"/>
</dbReference>
<sequence length="106" mass="11743">MFPGAAKLSSLDGHQEGFMWSKKFCHVSNVLVYIVLHLGDVKQSSEPLVFKCMYPAFCVREKLRSALQDTTKGLREPVIGGEADGASCSQHALSSHICHRHDTIKK</sequence>
<dbReference type="EMBL" id="JAIWYP010000014">
    <property type="protein sequence ID" value="KAH3710380.1"/>
    <property type="molecule type" value="Genomic_DNA"/>
</dbReference>
<reference evidence="1" key="1">
    <citation type="journal article" date="2019" name="bioRxiv">
        <title>The Genome of the Zebra Mussel, Dreissena polymorpha: A Resource for Invasive Species Research.</title>
        <authorList>
            <person name="McCartney M.A."/>
            <person name="Auch B."/>
            <person name="Kono T."/>
            <person name="Mallez S."/>
            <person name="Zhang Y."/>
            <person name="Obille A."/>
            <person name="Becker A."/>
            <person name="Abrahante J.E."/>
            <person name="Garbe J."/>
            <person name="Badalamenti J.P."/>
            <person name="Herman A."/>
            <person name="Mangelson H."/>
            <person name="Liachko I."/>
            <person name="Sullivan S."/>
            <person name="Sone E.D."/>
            <person name="Koren S."/>
            <person name="Silverstein K.A.T."/>
            <person name="Beckman K.B."/>
            <person name="Gohl D.M."/>
        </authorList>
    </citation>
    <scope>NUCLEOTIDE SEQUENCE</scope>
    <source>
        <strain evidence="1">Duluth1</strain>
        <tissue evidence="1">Whole animal</tissue>
    </source>
</reference>
<reference evidence="1" key="2">
    <citation type="submission" date="2020-11" db="EMBL/GenBank/DDBJ databases">
        <authorList>
            <person name="McCartney M.A."/>
            <person name="Auch B."/>
            <person name="Kono T."/>
            <person name="Mallez S."/>
            <person name="Becker A."/>
            <person name="Gohl D.M."/>
            <person name="Silverstein K.A.T."/>
            <person name="Koren S."/>
            <person name="Bechman K.B."/>
            <person name="Herman A."/>
            <person name="Abrahante J.E."/>
            <person name="Garbe J."/>
        </authorList>
    </citation>
    <scope>NUCLEOTIDE SEQUENCE</scope>
    <source>
        <strain evidence="1">Duluth1</strain>
        <tissue evidence="1">Whole animal</tissue>
    </source>
</reference>
<name>A0A9D3Z4C5_DREPO</name>
<protein>
    <submittedName>
        <fullName evidence="1">Uncharacterized protein</fullName>
    </submittedName>
</protein>
<organism evidence="1 2">
    <name type="scientific">Dreissena polymorpha</name>
    <name type="common">Zebra mussel</name>
    <name type="synonym">Mytilus polymorpha</name>
    <dbReference type="NCBI Taxonomy" id="45954"/>
    <lineage>
        <taxon>Eukaryota</taxon>
        <taxon>Metazoa</taxon>
        <taxon>Spiralia</taxon>
        <taxon>Lophotrochozoa</taxon>
        <taxon>Mollusca</taxon>
        <taxon>Bivalvia</taxon>
        <taxon>Autobranchia</taxon>
        <taxon>Heteroconchia</taxon>
        <taxon>Euheterodonta</taxon>
        <taxon>Imparidentia</taxon>
        <taxon>Neoheterodontei</taxon>
        <taxon>Myida</taxon>
        <taxon>Dreissenoidea</taxon>
        <taxon>Dreissenidae</taxon>
        <taxon>Dreissena</taxon>
    </lineage>
</organism>